<sequence>MKLVVAIFLMLTSYCAWASDASAVDIAIEKSNQGEWTVTYKMQKPAARLSFIRNPDDSRTKRWQPESPGFEIVYVDNHEYIVRTDSTDFTEVSVRLTPTYQHLPKDYAPFSPYSDGGVLIYTGRLFACIDTCSNNVNRWKFSMSVPENEHIVMKGQVQTGKARWIDTNEGMNIYVGSQQPIETPNVIAVIDPGLPETIRRSLDADIPELMTYFESKLGKLQGTKPMLFASYANTAGHSSQGGTLPNQIFMHWNVNNLDKQVEDDSFLNDTIWFFAHEVAHLYQWNNKAGFNGEQHESWLHEGHAEWSAASALQELFPEKGNYVTTKIANASSQCSKGLLETSLVEAASEGRFDLYYSCGLLIHQAIDAQLEKSGKRDSYSLWADFRKRAGKGNEEASDVFLSLTETCTSKTFVKKIERILEGKLASPEESLNL</sequence>
<keyword evidence="3" id="KW-1185">Reference proteome</keyword>
<proteinExistence type="predicted"/>
<organism evidence="2 3">
    <name type="scientific">Salinimonas profundi</name>
    <dbReference type="NCBI Taxonomy" id="2729140"/>
    <lineage>
        <taxon>Bacteria</taxon>
        <taxon>Pseudomonadati</taxon>
        <taxon>Pseudomonadota</taxon>
        <taxon>Gammaproteobacteria</taxon>
        <taxon>Alteromonadales</taxon>
        <taxon>Alteromonadaceae</taxon>
        <taxon>Alteromonas/Salinimonas group</taxon>
        <taxon>Salinimonas</taxon>
    </lineage>
</organism>
<keyword evidence="1" id="KW-0732">Signal</keyword>
<feature type="signal peptide" evidence="1">
    <location>
        <begin position="1"/>
        <end position="18"/>
    </location>
</feature>
<name>A0ABR8LN69_9ALTE</name>
<dbReference type="Proteomes" id="UP000624419">
    <property type="component" value="Unassembled WGS sequence"/>
</dbReference>
<dbReference type="InterPro" id="IPR027268">
    <property type="entry name" value="Peptidase_M4/M1_CTD_sf"/>
</dbReference>
<dbReference type="RefSeq" id="WP_191025432.1">
    <property type="nucleotide sequence ID" value="NZ_JABBXD010000006.1"/>
</dbReference>
<evidence type="ECO:0000256" key="1">
    <source>
        <dbReference type="SAM" id="SignalP"/>
    </source>
</evidence>
<gene>
    <name evidence="2" type="ORF">HHX48_12080</name>
</gene>
<evidence type="ECO:0000313" key="2">
    <source>
        <dbReference type="EMBL" id="MBD3586476.1"/>
    </source>
</evidence>
<comment type="caution">
    <text evidence="2">The sequence shown here is derived from an EMBL/GenBank/DDBJ whole genome shotgun (WGS) entry which is preliminary data.</text>
</comment>
<accession>A0ABR8LN69</accession>
<dbReference type="EMBL" id="JABBXD010000006">
    <property type="protein sequence ID" value="MBD3586476.1"/>
    <property type="molecule type" value="Genomic_DNA"/>
</dbReference>
<feature type="chain" id="PRO_5045911555" evidence="1">
    <location>
        <begin position="19"/>
        <end position="433"/>
    </location>
</feature>
<dbReference type="SUPFAM" id="SSF55486">
    <property type="entry name" value="Metalloproteases ('zincins'), catalytic domain"/>
    <property type="match status" value="1"/>
</dbReference>
<reference evidence="2 3" key="1">
    <citation type="submission" date="2020-04" db="EMBL/GenBank/DDBJ databases">
        <title>Salinimonas sp. HHU 13199.</title>
        <authorList>
            <person name="Cui X."/>
            <person name="Zhang D."/>
        </authorList>
    </citation>
    <scope>NUCLEOTIDE SEQUENCE [LARGE SCALE GENOMIC DNA]</scope>
    <source>
        <strain evidence="2 3">HHU 13199</strain>
    </source>
</reference>
<protein>
    <submittedName>
        <fullName evidence="2">M1 family metallopeptidase</fullName>
    </submittedName>
</protein>
<dbReference type="Gene3D" id="1.10.390.10">
    <property type="entry name" value="Neutral Protease Domain 2"/>
    <property type="match status" value="1"/>
</dbReference>
<evidence type="ECO:0000313" key="3">
    <source>
        <dbReference type="Proteomes" id="UP000624419"/>
    </source>
</evidence>